<dbReference type="EMBL" id="JACAQA010000041">
    <property type="protein sequence ID" value="NWB89230.1"/>
    <property type="molecule type" value="Genomic_DNA"/>
</dbReference>
<dbReference type="InterPro" id="IPR016032">
    <property type="entry name" value="Sig_transdc_resp-reg_C-effctor"/>
</dbReference>
<feature type="domain" description="HTH luxR-type" evidence="4">
    <location>
        <begin position="195"/>
        <end position="260"/>
    </location>
</feature>
<dbReference type="PANTHER" id="PTHR44688:SF16">
    <property type="entry name" value="DNA-BINDING TRANSCRIPTIONAL ACTIVATOR DEVR_DOSR"/>
    <property type="match status" value="1"/>
</dbReference>
<dbReference type="PRINTS" id="PR00038">
    <property type="entry name" value="HTHLUXR"/>
</dbReference>
<evidence type="ECO:0000259" key="4">
    <source>
        <dbReference type="PROSITE" id="PS50043"/>
    </source>
</evidence>
<dbReference type="PROSITE" id="PS50043">
    <property type="entry name" value="HTH_LUXR_2"/>
    <property type="match status" value="1"/>
</dbReference>
<comment type="caution">
    <text evidence="5">The sequence shown here is derived from an EMBL/GenBank/DDBJ whole genome shotgun (WGS) entry which is preliminary data.</text>
</comment>
<name>A0A7Y7WXH7_9PSED</name>
<keyword evidence="1" id="KW-0805">Transcription regulation</keyword>
<dbReference type="CDD" id="cd06170">
    <property type="entry name" value="LuxR_C_like"/>
    <property type="match status" value="1"/>
</dbReference>
<dbReference type="PROSITE" id="PS00622">
    <property type="entry name" value="HTH_LUXR_1"/>
    <property type="match status" value="1"/>
</dbReference>
<dbReference type="InterPro" id="IPR036693">
    <property type="entry name" value="TF_LuxR_autoind-bd_dom_sf"/>
</dbReference>
<keyword evidence="3" id="KW-0804">Transcription</keyword>
<dbReference type="Proteomes" id="UP000522864">
    <property type="component" value="Unassembled WGS sequence"/>
</dbReference>
<reference evidence="5 6" key="1">
    <citation type="submission" date="2020-04" db="EMBL/GenBank/DDBJ databases">
        <title>Molecular characterization of pseudomonads from Agaricus bisporus reveal novel blotch 2 pathogens in Western Europe.</title>
        <authorList>
            <person name="Taparia T."/>
            <person name="Krijger M."/>
            <person name="Haynes E."/>
            <person name="Elpinstone J.G."/>
            <person name="Noble R."/>
            <person name="Van Der Wolf J."/>
        </authorList>
    </citation>
    <scope>NUCLEOTIDE SEQUENCE [LARGE SCALE GENOMIC DNA]</scope>
    <source>
        <strain evidence="5 6">G9001</strain>
    </source>
</reference>
<evidence type="ECO:0000256" key="2">
    <source>
        <dbReference type="ARBA" id="ARBA00023125"/>
    </source>
</evidence>
<dbReference type="SUPFAM" id="SSF75516">
    <property type="entry name" value="Pheromone-binding domain of LuxR-like quorum-sensing transcription factors"/>
    <property type="match status" value="1"/>
</dbReference>
<accession>A0A7Y7WXH7</accession>
<dbReference type="PANTHER" id="PTHR44688">
    <property type="entry name" value="DNA-BINDING TRANSCRIPTIONAL ACTIVATOR DEVR_DOSR"/>
    <property type="match status" value="1"/>
</dbReference>
<dbReference type="SUPFAM" id="SSF46894">
    <property type="entry name" value="C-terminal effector domain of the bipartite response regulators"/>
    <property type="match status" value="1"/>
</dbReference>
<dbReference type="Pfam" id="PF03472">
    <property type="entry name" value="Autoind_bind"/>
    <property type="match status" value="1"/>
</dbReference>
<keyword evidence="2" id="KW-0238">DNA-binding</keyword>
<gene>
    <name evidence="5" type="ORF">HX830_30630</name>
</gene>
<dbReference type="Gene3D" id="3.30.450.80">
    <property type="entry name" value="Transcription factor LuxR-like, autoinducer-binding domain"/>
    <property type="match status" value="1"/>
</dbReference>
<dbReference type="Pfam" id="PF00196">
    <property type="entry name" value="GerE"/>
    <property type="match status" value="1"/>
</dbReference>
<sequence>MTPVRPEEHFQGCCCRPACGSSTATPPPIESFSDLNRISTINEWRTCMKERVLCLGFSRFLFCLRSSIKADCRSALVIGDFPTSWIEAYDRAGYATIDPLERHCMHSVLPVIWTDQLYTSSNQRELREKAGSHALINGVTLALHGPQGQFGTFGLSIDGVDEHTAKVVIQANWHELSWLKDTALQSALKFLCVPKPANEVRLTRREKEVLQWSAIGKTSWEISNICNCSEANVDFHFKNIRRKFGVTSRNAAVVQALSMQIIQV</sequence>
<evidence type="ECO:0000256" key="1">
    <source>
        <dbReference type="ARBA" id="ARBA00023015"/>
    </source>
</evidence>
<protein>
    <submittedName>
        <fullName evidence="5">LuxR family transcriptional regulator</fullName>
    </submittedName>
</protein>
<dbReference type="SMART" id="SM00421">
    <property type="entry name" value="HTH_LUXR"/>
    <property type="match status" value="1"/>
</dbReference>
<dbReference type="RefSeq" id="WP_177104479.1">
    <property type="nucleotide sequence ID" value="NZ_JACAQA010000041.1"/>
</dbReference>
<evidence type="ECO:0000256" key="3">
    <source>
        <dbReference type="ARBA" id="ARBA00023163"/>
    </source>
</evidence>
<organism evidence="5 6">
    <name type="scientific">Pseudomonas gingeri</name>
    <dbReference type="NCBI Taxonomy" id="117681"/>
    <lineage>
        <taxon>Bacteria</taxon>
        <taxon>Pseudomonadati</taxon>
        <taxon>Pseudomonadota</taxon>
        <taxon>Gammaproteobacteria</taxon>
        <taxon>Pseudomonadales</taxon>
        <taxon>Pseudomonadaceae</taxon>
        <taxon>Pseudomonas</taxon>
    </lineage>
</organism>
<evidence type="ECO:0000313" key="5">
    <source>
        <dbReference type="EMBL" id="NWB89230.1"/>
    </source>
</evidence>
<dbReference type="GO" id="GO:0006355">
    <property type="term" value="P:regulation of DNA-templated transcription"/>
    <property type="evidence" value="ECO:0007669"/>
    <property type="project" value="InterPro"/>
</dbReference>
<dbReference type="AlphaFoldDB" id="A0A7Y7WXH7"/>
<dbReference type="InterPro" id="IPR005143">
    <property type="entry name" value="TF_LuxR_autoind-bd_dom"/>
</dbReference>
<dbReference type="InterPro" id="IPR000792">
    <property type="entry name" value="Tscrpt_reg_LuxR_C"/>
</dbReference>
<dbReference type="GO" id="GO:0003677">
    <property type="term" value="F:DNA binding"/>
    <property type="evidence" value="ECO:0007669"/>
    <property type="project" value="UniProtKB-KW"/>
</dbReference>
<dbReference type="InterPro" id="IPR036388">
    <property type="entry name" value="WH-like_DNA-bd_sf"/>
</dbReference>
<proteinExistence type="predicted"/>
<dbReference type="Gene3D" id="1.10.10.10">
    <property type="entry name" value="Winged helix-like DNA-binding domain superfamily/Winged helix DNA-binding domain"/>
    <property type="match status" value="1"/>
</dbReference>
<evidence type="ECO:0000313" key="6">
    <source>
        <dbReference type="Proteomes" id="UP000522864"/>
    </source>
</evidence>